<name>A0A3Q7EW72_SOLLC</name>
<dbReference type="Proteomes" id="UP000004994">
    <property type="component" value="Chromosome 2"/>
</dbReference>
<protein>
    <recommendedName>
        <fullName evidence="3">Retrotransposon gag domain-containing protein</fullName>
    </recommendedName>
</protein>
<accession>A0A3Q7EW72</accession>
<dbReference type="PANTHER" id="PTHR24559:SF450">
    <property type="entry name" value="RNA-DIRECTED DNA POLYMERASE HOMOLOG"/>
    <property type="match status" value="1"/>
</dbReference>
<dbReference type="InterPro" id="IPR043128">
    <property type="entry name" value="Rev_trsase/Diguanyl_cyclase"/>
</dbReference>
<organism evidence="1">
    <name type="scientific">Solanum lycopersicum</name>
    <name type="common">Tomato</name>
    <name type="synonym">Lycopersicon esculentum</name>
    <dbReference type="NCBI Taxonomy" id="4081"/>
    <lineage>
        <taxon>Eukaryota</taxon>
        <taxon>Viridiplantae</taxon>
        <taxon>Streptophyta</taxon>
        <taxon>Embryophyta</taxon>
        <taxon>Tracheophyta</taxon>
        <taxon>Spermatophyta</taxon>
        <taxon>Magnoliopsida</taxon>
        <taxon>eudicotyledons</taxon>
        <taxon>Gunneridae</taxon>
        <taxon>Pentapetalae</taxon>
        <taxon>asterids</taxon>
        <taxon>lamiids</taxon>
        <taxon>Solanales</taxon>
        <taxon>Solanaceae</taxon>
        <taxon>Solanoideae</taxon>
        <taxon>Solaneae</taxon>
        <taxon>Solanum</taxon>
        <taxon>Solanum subgen. Lycopersicon</taxon>
    </lineage>
</organism>
<evidence type="ECO:0000313" key="1">
    <source>
        <dbReference type="EnsemblPlants" id="Solyc02g021603.1.1"/>
    </source>
</evidence>
<keyword evidence="2" id="KW-1185">Reference proteome</keyword>
<sequence length="266" mass="31360">MTKNTRSTERSNNGEVGELRELMQKVLSEVRTLAGEVICLKKLDQVVVELRKELEISGGNHKEKTPMDHPEREKLTNARRVFDERTKQSFNMENIHMDERIGIATLQFEGEYRKYLQPPTWNAHMMSLEERFRAEYDDLMEDIKKVKQTGCVKSYQAIFKRNLTRVYKSARMQEAYQTVIKQHVAPVQNQQANRRIVLQQGAEPVNKRPYRGGKKDGTWRMYVDYRDLSKYTFNNKFPIPIVEDLLDELGWSKIFSKLILDRDIIN</sequence>
<dbReference type="EnsemblPlants" id="Solyc02g021603.1.1">
    <property type="protein sequence ID" value="Solyc02g021603.1.1"/>
    <property type="gene ID" value="Solyc02g021603.1"/>
</dbReference>
<dbReference type="InterPro" id="IPR043502">
    <property type="entry name" value="DNA/RNA_pol_sf"/>
</dbReference>
<evidence type="ECO:0000313" key="2">
    <source>
        <dbReference type="Proteomes" id="UP000004994"/>
    </source>
</evidence>
<dbReference type="Gene3D" id="3.30.70.270">
    <property type="match status" value="1"/>
</dbReference>
<dbReference type="Gene3D" id="3.10.10.10">
    <property type="entry name" value="HIV Type 1 Reverse Transcriptase, subunit A, domain 1"/>
    <property type="match status" value="1"/>
</dbReference>
<dbReference type="AlphaFoldDB" id="A0A3Q7EW72"/>
<evidence type="ECO:0008006" key="3">
    <source>
        <dbReference type="Google" id="ProtNLM"/>
    </source>
</evidence>
<proteinExistence type="predicted"/>
<dbReference type="PANTHER" id="PTHR24559">
    <property type="entry name" value="TRANSPOSON TY3-I GAG-POL POLYPROTEIN"/>
    <property type="match status" value="1"/>
</dbReference>
<dbReference type="Gramene" id="Solyc02g021603.1.1">
    <property type="protein sequence ID" value="Solyc02g021603.1.1"/>
    <property type="gene ID" value="Solyc02g021603.1"/>
</dbReference>
<reference evidence="1" key="1">
    <citation type="journal article" date="2012" name="Nature">
        <title>The tomato genome sequence provides insights into fleshy fruit evolution.</title>
        <authorList>
            <consortium name="Tomato Genome Consortium"/>
        </authorList>
    </citation>
    <scope>NUCLEOTIDE SEQUENCE [LARGE SCALE GENOMIC DNA]</scope>
    <source>
        <strain evidence="1">cv. Heinz 1706</strain>
    </source>
</reference>
<dbReference type="SUPFAM" id="SSF56672">
    <property type="entry name" value="DNA/RNA polymerases"/>
    <property type="match status" value="1"/>
</dbReference>
<dbReference type="InParanoid" id="A0A3Q7EW72"/>
<dbReference type="InterPro" id="IPR053134">
    <property type="entry name" value="RNA-dir_DNA_polymerase"/>
</dbReference>
<reference evidence="1" key="2">
    <citation type="submission" date="2019-01" db="UniProtKB">
        <authorList>
            <consortium name="EnsemblPlants"/>
        </authorList>
    </citation>
    <scope>IDENTIFICATION</scope>
    <source>
        <strain evidence="1">cv. Heinz 1706</strain>
    </source>
</reference>